<comment type="caution">
    <text evidence="2">The sequence shown here is derived from an EMBL/GenBank/DDBJ whole genome shotgun (WGS) entry which is preliminary data.</text>
</comment>
<dbReference type="Proteomes" id="UP000637074">
    <property type="component" value="Unassembled WGS sequence"/>
</dbReference>
<feature type="region of interest" description="Disordered" evidence="1">
    <location>
        <begin position="1"/>
        <end position="20"/>
    </location>
</feature>
<gene>
    <name evidence="2" type="ORF">AM1BK_27680</name>
</gene>
<dbReference type="EMBL" id="BNDS01000011">
    <property type="protein sequence ID" value="GHH99225.1"/>
    <property type="molecule type" value="Genomic_DNA"/>
</dbReference>
<sequence length="67" mass="7322">MGRNLSGKRTTIGRISGESHVPPKELYSQVKGQRKVGTAYFSLSFFCLRKIGNNSKGGTASITMFKP</sequence>
<accession>A0ABQ3N5V1</accession>
<evidence type="ECO:0000313" key="2">
    <source>
        <dbReference type="EMBL" id="GHH99225.1"/>
    </source>
</evidence>
<proteinExistence type="predicted"/>
<reference evidence="2 3" key="1">
    <citation type="journal article" date="2022" name="Int. J. Syst. Evol. Microbiol.">
        <title>Neobacillus kokaensis sp. nov., isolated from soil.</title>
        <authorList>
            <person name="Yuki K."/>
            <person name="Matsubara H."/>
            <person name="Yamaguchi S."/>
        </authorList>
    </citation>
    <scope>NUCLEOTIDE SEQUENCE [LARGE SCALE GENOMIC DNA]</scope>
    <source>
        <strain evidence="2 3">LOB 377</strain>
    </source>
</reference>
<protein>
    <submittedName>
        <fullName evidence="2">Uncharacterized protein</fullName>
    </submittedName>
</protein>
<evidence type="ECO:0000313" key="3">
    <source>
        <dbReference type="Proteomes" id="UP000637074"/>
    </source>
</evidence>
<evidence type="ECO:0000256" key="1">
    <source>
        <dbReference type="SAM" id="MobiDB-lite"/>
    </source>
</evidence>
<organism evidence="2 3">
    <name type="scientific">Neobacillus kokaensis</name>
    <dbReference type="NCBI Taxonomy" id="2759023"/>
    <lineage>
        <taxon>Bacteria</taxon>
        <taxon>Bacillati</taxon>
        <taxon>Bacillota</taxon>
        <taxon>Bacilli</taxon>
        <taxon>Bacillales</taxon>
        <taxon>Bacillaceae</taxon>
        <taxon>Neobacillus</taxon>
    </lineage>
</organism>
<name>A0ABQ3N5V1_9BACI</name>
<keyword evidence="3" id="KW-1185">Reference proteome</keyword>